<dbReference type="InterPro" id="IPR016193">
    <property type="entry name" value="Cytidine_deaminase-like"/>
</dbReference>
<dbReference type="GO" id="GO:0008270">
    <property type="term" value="F:zinc ion binding"/>
    <property type="evidence" value="ECO:0007669"/>
    <property type="project" value="InterPro"/>
</dbReference>
<reference evidence="1" key="1">
    <citation type="journal article" date="2020" name="Nature">
        <title>Giant virus diversity and host interactions through global metagenomics.</title>
        <authorList>
            <person name="Schulz F."/>
            <person name="Roux S."/>
            <person name="Paez-Espino D."/>
            <person name="Jungbluth S."/>
            <person name="Walsh D.A."/>
            <person name="Denef V.J."/>
            <person name="McMahon K.D."/>
            <person name="Konstantinidis K.T."/>
            <person name="Eloe-Fadrosh E.A."/>
            <person name="Kyrpides N.C."/>
            <person name="Woyke T."/>
        </authorList>
    </citation>
    <scope>NUCLEOTIDE SEQUENCE</scope>
    <source>
        <strain evidence="1">GVMAG-M-3300024301-20</strain>
    </source>
</reference>
<accession>A0A6C0ITF2</accession>
<dbReference type="EMBL" id="MN740245">
    <property type="protein sequence ID" value="QHT95686.1"/>
    <property type="molecule type" value="Genomic_DNA"/>
</dbReference>
<dbReference type="AlphaFoldDB" id="A0A6C0ITF2"/>
<dbReference type="GO" id="GO:0016787">
    <property type="term" value="F:hydrolase activity"/>
    <property type="evidence" value="ECO:0007669"/>
    <property type="project" value="InterPro"/>
</dbReference>
<protein>
    <submittedName>
        <fullName evidence="1">Uncharacterized protein</fullName>
    </submittedName>
</protein>
<organism evidence="1">
    <name type="scientific">viral metagenome</name>
    <dbReference type="NCBI Taxonomy" id="1070528"/>
    <lineage>
        <taxon>unclassified sequences</taxon>
        <taxon>metagenomes</taxon>
        <taxon>organismal metagenomes</taxon>
    </lineage>
</organism>
<evidence type="ECO:0000313" key="1">
    <source>
        <dbReference type="EMBL" id="QHT95686.1"/>
    </source>
</evidence>
<proteinExistence type="predicted"/>
<dbReference type="InterPro" id="IPR016192">
    <property type="entry name" value="APOBEC/CMP_deaminase_Zn-bd"/>
</dbReference>
<dbReference type="SUPFAM" id="SSF53927">
    <property type="entry name" value="Cytidine deaminase-like"/>
    <property type="match status" value="1"/>
</dbReference>
<dbReference type="PROSITE" id="PS00903">
    <property type="entry name" value="CYT_DCMP_DEAMINASES_1"/>
    <property type="match status" value="1"/>
</dbReference>
<sequence>MCRAFYKGKGDLKKARILSFGVNQMVNSNGFSPSIHAECDAISKLIPLRQKKHLEQINLLVIRLSSKNKIQSSKPCSNCIETMAKLPPKKGYKIQNVYYSDGFGNIVKTSLSSLEKEERHYSKYYRNRQQFNNNRELIGDD</sequence>
<dbReference type="Gene3D" id="3.40.140.10">
    <property type="entry name" value="Cytidine Deaminase, domain 2"/>
    <property type="match status" value="1"/>
</dbReference>
<name>A0A6C0ITF2_9ZZZZ</name>